<dbReference type="AlphaFoldDB" id="A0A8H7P4C2"/>
<reference evidence="1" key="2">
    <citation type="journal article" name="Front. Microbiol.">
        <title>Degradative Capacity of Two Strains of Rhodonia placenta: From Phenotype to Genotype.</title>
        <authorList>
            <person name="Kolle M."/>
            <person name="Horta M.A.C."/>
            <person name="Nowrousian M."/>
            <person name="Ohm R.A."/>
            <person name="Benz J.P."/>
            <person name="Pilgard A."/>
        </authorList>
    </citation>
    <scope>NUCLEOTIDE SEQUENCE</scope>
    <source>
        <strain evidence="1">FPRL280</strain>
    </source>
</reference>
<evidence type="ECO:0000313" key="2">
    <source>
        <dbReference type="Proteomes" id="UP000639403"/>
    </source>
</evidence>
<comment type="caution">
    <text evidence="1">The sequence shown here is derived from an EMBL/GenBank/DDBJ whole genome shotgun (WGS) entry which is preliminary data.</text>
</comment>
<evidence type="ECO:0000313" key="1">
    <source>
        <dbReference type="EMBL" id="KAF9816322.1"/>
    </source>
</evidence>
<dbReference type="EMBL" id="JADOXO010000059">
    <property type="protein sequence ID" value="KAF9816322.1"/>
    <property type="molecule type" value="Genomic_DNA"/>
</dbReference>
<sequence length="175" mass="20396">MEDWSGFNLVAPHKWPVPADAIVPKFYGYYVPVKSRQTLSQRSLSPILLVEECGVPIDPRKLSIDERSQCYTHMLRLHYADFIQNSGYVRNIMVQPGPLHRPPSERSIKTPSFRIIDFGRGEVFPDWFKKMYYEHPSEVRKDDSRLQEKYRAWASKVTDQELSLRHELGISEGDA</sequence>
<reference evidence="1" key="1">
    <citation type="submission" date="2020-11" db="EMBL/GenBank/DDBJ databases">
        <authorList>
            <person name="Koelle M."/>
            <person name="Horta M.A.C."/>
            <person name="Nowrousian M."/>
            <person name="Ohm R.A."/>
            <person name="Benz P."/>
            <person name="Pilgard A."/>
        </authorList>
    </citation>
    <scope>NUCLEOTIDE SEQUENCE</scope>
    <source>
        <strain evidence="1">FPRL280</strain>
    </source>
</reference>
<gene>
    <name evidence="1" type="ORF">IEO21_04187</name>
</gene>
<dbReference type="Proteomes" id="UP000639403">
    <property type="component" value="Unassembled WGS sequence"/>
</dbReference>
<accession>A0A8H7P4C2</accession>
<organism evidence="1 2">
    <name type="scientific">Rhodonia placenta</name>
    <dbReference type="NCBI Taxonomy" id="104341"/>
    <lineage>
        <taxon>Eukaryota</taxon>
        <taxon>Fungi</taxon>
        <taxon>Dikarya</taxon>
        <taxon>Basidiomycota</taxon>
        <taxon>Agaricomycotina</taxon>
        <taxon>Agaricomycetes</taxon>
        <taxon>Polyporales</taxon>
        <taxon>Adustoporiaceae</taxon>
        <taxon>Rhodonia</taxon>
    </lineage>
</organism>
<name>A0A8H7P4C2_9APHY</name>
<protein>
    <submittedName>
        <fullName evidence="1">Uncharacterized protein</fullName>
    </submittedName>
</protein>
<proteinExistence type="predicted"/>